<proteinExistence type="predicted"/>
<dbReference type="Gene3D" id="2.130.10.10">
    <property type="entry name" value="YVTN repeat-like/Quinoprotein amine dehydrogenase"/>
    <property type="match status" value="2"/>
</dbReference>
<feature type="region of interest" description="Disordered" evidence="1">
    <location>
        <begin position="52"/>
        <end position="71"/>
    </location>
</feature>
<reference evidence="3" key="1">
    <citation type="submission" date="2024-06" db="EMBL/GenBank/DDBJ databases">
        <title>Multi-omics analyses provide insights into the biosynthesis of the anticancer antibiotic pleurotin in Hohenbuehelia grisea.</title>
        <authorList>
            <person name="Weaver J.A."/>
            <person name="Alberti F."/>
        </authorList>
    </citation>
    <scope>NUCLEOTIDE SEQUENCE [LARGE SCALE GENOMIC DNA]</scope>
    <source>
        <strain evidence="3">T-177</strain>
    </source>
</reference>
<dbReference type="SMART" id="SM00320">
    <property type="entry name" value="WD40"/>
    <property type="match status" value="3"/>
</dbReference>
<dbReference type="SUPFAM" id="SSF82171">
    <property type="entry name" value="DPP6 N-terminal domain-like"/>
    <property type="match status" value="1"/>
</dbReference>
<evidence type="ECO:0000313" key="3">
    <source>
        <dbReference type="Proteomes" id="UP001556367"/>
    </source>
</evidence>
<dbReference type="SUPFAM" id="SSF117289">
    <property type="entry name" value="Nucleoporin domain"/>
    <property type="match status" value="1"/>
</dbReference>
<dbReference type="InterPro" id="IPR052778">
    <property type="entry name" value="Centrosome-WD_assoc"/>
</dbReference>
<dbReference type="PANTHER" id="PTHR16220:SF0">
    <property type="entry name" value="WD REPEAT-CONTAINING PROTEIN WRAP73"/>
    <property type="match status" value="1"/>
</dbReference>
<dbReference type="EMBL" id="JASNQZ010000011">
    <property type="protein sequence ID" value="KAL0951356.1"/>
    <property type="molecule type" value="Genomic_DNA"/>
</dbReference>
<comment type="caution">
    <text evidence="2">The sequence shown here is derived from an EMBL/GenBank/DDBJ whole genome shotgun (WGS) entry which is preliminary data.</text>
</comment>
<organism evidence="2 3">
    <name type="scientific">Hohenbuehelia grisea</name>
    <dbReference type="NCBI Taxonomy" id="104357"/>
    <lineage>
        <taxon>Eukaryota</taxon>
        <taxon>Fungi</taxon>
        <taxon>Dikarya</taxon>
        <taxon>Basidiomycota</taxon>
        <taxon>Agaricomycotina</taxon>
        <taxon>Agaricomycetes</taxon>
        <taxon>Agaricomycetidae</taxon>
        <taxon>Agaricales</taxon>
        <taxon>Pleurotineae</taxon>
        <taxon>Pleurotaceae</taxon>
        <taxon>Hohenbuehelia</taxon>
    </lineage>
</organism>
<name>A0ABR3J7J6_9AGAR</name>
<feature type="compositionally biased region" description="Polar residues" evidence="1">
    <location>
        <begin position="52"/>
        <end position="63"/>
    </location>
</feature>
<dbReference type="Proteomes" id="UP001556367">
    <property type="component" value="Unassembled WGS sequence"/>
</dbReference>
<dbReference type="InterPro" id="IPR001680">
    <property type="entry name" value="WD40_rpt"/>
</dbReference>
<keyword evidence="3" id="KW-1185">Reference proteome</keyword>
<evidence type="ECO:0000313" key="2">
    <source>
        <dbReference type="EMBL" id="KAL0951356.1"/>
    </source>
</evidence>
<evidence type="ECO:0000256" key="1">
    <source>
        <dbReference type="SAM" id="MobiDB-lite"/>
    </source>
</evidence>
<dbReference type="PANTHER" id="PTHR16220">
    <property type="entry name" value="WD REPEAT PROTEIN 8-RELATED"/>
    <property type="match status" value="1"/>
</dbReference>
<protein>
    <recommendedName>
        <fullName evidence="4">WD repeat-containing protein 8</fullName>
    </recommendedName>
</protein>
<accession>A0ABR3J7J6</accession>
<dbReference type="InterPro" id="IPR015943">
    <property type="entry name" value="WD40/YVTN_repeat-like_dom_sf"/>
</dbReference>
<sequence length="475" mass="52354">MDFTEVYQQSASLVTFSNGAHFIANAVQNRLIVRRADTFMLTRTWLLDATPSPTHSLAGSSKSKPGPSRAISASIPPEQCITHIGWSCDSEYLLAACAKAGTVQVFALRDEDWSARIESGAEGLVKAEWAPDGRTILCFSEWGLRVTLWSLVSKRTTYIQFPIHPDRGYTFRADGRYFVLAERHKSKDTIGLYDAAEEYRLMRHFQLPTTSLASLSLSPTGNHLAVWEGPLEYKLHIFTLAGDKLASFSPEPDPGFGIRCAAWHPSGAFLAVGGYDDKIHILDSLSWGSVVALDISGRLPANTTLWREPSVDRVQGPTSIAVNRVDHSKAHPKAGTVQLDWNVTGSILMARFEQLPNAVYLYNFPSPAQAFAPTLRSVILLSQPVLHARWNPVRKGSLLICGGTGAMYTWSDEWIGENGEEEVAECIGVPIKKFHTKDARWAPDGKGMVLLDNDIFCCAFEVQNDASQNVINKSS</sequence>
<evidence type="ECO:0008006" key="4">
    <source>
        <dbReference type="Google" id="ProtNLM"/>
    </source>
</evidence>
<gene>
    <name evidence="2" type="ORF">HGRIS_008060</name>
</gene>
<dbReference type="Pfam" id="PF00400">
    <property type="entry name" value="WD40"/>
    <property type="match status" value="1"/>
</dbReference>